<evidence type="ECO:0000259" key="7">
    <source>
        <dbReference type="PROSITE" id="PS50192"/>
    </source>
</evidence>
<protein>
    <recommendedName>
        <fullName evidence="7">t-SNARE coiled-coil homology domain-containing protein</fullName>
    </recommendedName>
</protein>
<evidence type="ECO:0000256" key="2">
    <source>
        <dbReference type="ARBA" id="ARBA00022448"/>
    </source>
</evidence>
<keyword evidence="9" id="KW-1185">Reference proteome</keyword>
<sequence length="95" mass="10563">MSRFSQLESENTDRFDALASKLSSLKKITQDINTQAAQDSSIVNDLNNGMSTLVASVKTTSTKLARVMNQNTSLTRMVILGLLAIFILWTLLKLW</sequence>
<reference evidence="8" key="2">
    <citation type="submission" date="2014-02" db="EMBL/GenBank/DDBJ databases">
        <title>Complete DNA sequence of /Kuraishia capsulata/ illustrates novel genomic features among budding yeasts (/Saccharomycotina/).</title>
        <authorList>
            <person name="Morales L."/>
            <person name="Noel B."/>
            <person name="Porcel B."/>
            <person name="Marcet-Houben M."/>
            <person name="Hullo M-F."/>
            <person name="Sacerdot C."/>
            <person name="Tekaia F."/>
            <person name="Leh-Louis V."/>
            <person name="Despons L."/>
            <person name="Khanna V."/>
            <person name="Aury J-M."/>
            <person name="Barbe V."/>
            <person name="Couloux A."/>
            <person name="Labadie K."/>
            <person name="Pelletier E."/>
            <person name="Souciet J-L."/>
            <person name="Boekhout T."/>
            <person name="Gabaldon T."/>
            <person name="Wincker P."/>
            <person name="Dujon B."/>
        </authorList>
    </citation>
    <scope>NUCLEOTIDE SEQUENCE</scope>
    <source>
        <strain evidence="8">CBS 1993</strain>
    </source>
</reference>
<evidence type="ECO:0000313" key="8">
    <source>
        <dbReference type="EMBL" id="CDK24103.1"/>
    </source>
</evidence>
<evidence type="ECO:0000256" key="4">
    <source>
        <dbReference type="ARBA" id="ARBA00022989"/>
    </source>
</evidence>
<evidence type="ECO:0000256" key="3">
    <source>
        <dbReference type="ARBA" id="ARBA00022692"/>
    </source>
</evidence>
<organism evidence="8 9">
    <name type="scientific">Kuraishia capsulata CBS 1993</name>
    <dbReference type="NCBI Taxonomy" id="1382522"/>
    <lineage>
        <taxon>Eukaryota</taxon>
        <taxon>Fungi</taxon>
        <taxon>Dikarya</taxon>
        <taxon>Ascomycota</taxon>
        <taxon>Saccharomycotina</taxon>
        <taxon>Pichiomycetes</taxon>
        <taxon>Pichiales</taxon>
        <taxon>Pichiaceae</taxon>
        <taxon>Kuraishia</taxon>
    </lineage>
</organism>
<dbReference type="PROSITE" id="PS50192">
    <property type="entry name" value="T_SNARE"/>
    <property type="match status" value="1"/>
</dbReference>
<dbReference type="Gene3D" id="1.20.5.110">
    <property type="match status" value="1"/>
</dbReference>
<reference evidence="8" key="1">
    <citation type="submission" date="2013-12" db="EMBL/GenBank/DDBJ databases">
        <authorList>
            <person name="Genoscope - CEA"/>
        </authorList>
    </citation>
    <scope>NUCLEOTIDE SEQUENCE</scope>
    <source>
        <strain evidence="8">CBS 1993</strain>
    </source>
</reference>
<dbReference type="STRING" id="1382522.W6MFI7"/>
<gene>
    <name evidence="8" type="ORF">KUCA_T00000063001</name>
</gene>
<dbReference type="OrthoDB" id="3063237at2759"/>
<dbReference type="AlphaFoldDB" id="W6MFI7"/>
<dbReference type="PANTHER" id="PTHR12791">
    <property type="entry name" value="GOLGI SNARE BET1-RELATED"/>
    <property type="match status" value="1"/>
</dbReference>
<dbReference type="HOGENOM" id="CLU_150783_1_0_1"/>
<dbReference type="EMBL" id="HG793125">
    <property type="protein sequence ID" value="CDK24103.1"/>
    <property type="molecule type" value="Genomic_DNA"/>
</dbReference>
<comment type="subcellular location">
    <subcellularLocation>
        <location evidence="1">Membrane</location>
        <topology evidence="1">Single-pass membrane protein</topology>
    </subcellularLocation>
</comment>
<evidence type="ECO:0000256" key="6">
    <source>
        <dbReference type="SAM" id="Phobius"/>
    </source>
</evidence>
<feature type="transmembrane region" description="Helical" evidence="6">
    <location>
        <begin position="73"/>
        <end position="92"/>
    </location>
</feature>
<keyword evidence="3 6" id="KW-0812">Transmembrane</keyword>
<dbReference type="SUPFAM" id="SSF58038">
    <property type="entry name" value="SNARE fusion complex"/>
    <property type="match status" value="1"/>
</dbReference>
<dbReference type="GO" id="GO:0005737">
    <property type="term" value="C:cytoplasm"/>
    <property type="evidence" value="ECO:0007669"/>
    <property type="project" value="UniProtKB-ARBA"/>
</dbReference>
<dbReference type="GO" id="GO:0012505">
    <property type="term" value="C:endomembrane system"/>
    <property type="evidence" value="ECO:0007669"/>
    <property type="project" value="UniProtKB-ARBA"/>
</dbReference>
<evidence type="ECO:0000313" key="9">
    <source>
        <dbReference type="Proteomes" id="UP000019384"/>
    </source>
</evidence>
<evidence type="ECO:0000256" key="5">
    <source>
        <dbReference type="ARBA" id="ARBA00023136"/>
    </source>
</evidence>
<dbReference type="InterPro" id="IPR000727">
    <property type="entry name" value="T_SNARE_dom"/>
</dbReference>
<evidence type="ECO:0000256" key="1">
    <source>
        <dbReference type="ARBA" id="ARBA00004167"/>
    </source>
</evidence>
<keyword evidence="5 6" id="KW-0472">Membrane</keyword>
<dbReference type="GO" id="GO:0016020">
    <property type="term" value="C:membrane"/>
    <property type="evidence" value="ECO:0007669"/>
    <property type="project" value="UniProtKB-SubCell"/>
</dbReference>
<accession>W6MFI7</accession>
<feature type="domain" description="T-SNARE coiled-coil homology" evidence="7">
    <location>
        <begin position="5"/>
        <end position="67"/>
    </location>
</feature>
<keyword evidence="4 6" id="KW-1133">Transmembrane helix</keyword>
<proteinExistence type="predicted"/>
<dbReference type="GeneID" id="34517509"/>
<dbReference type="RefSeq" id="XP_022456121.1">
    <property type="nucleotide sequence ID" value="XM_022604565.1"/>
</dbReference>
<dbReference type="Proteomes" id="UP000019384">
    <property type="component" value="Unassembled WGS sequence"/>
</dbReference>
<keyword evidence="2" id="KW-0813">Transport</keyword>
<name>W6MFI7_9ASCO</name>